<dbReference type="Proteomes" id="UP001055439">
    <property type="component" value="Chromosome 6"/>
</dbReference>
<reference evidence="2" key="1">
    <citation type="submission" date="2022-05" db="EMBL/GenBank/DDBJ databases">
        <title>The Musa troglodytarum L. genome provides insights into the mechanism of non-climacteric behaviour and enrichment of carotenoids.</title>
        <authorList>
            <person name="Wang J."/>
        </authorList>
    </citation>
    <scope>NUCLEOTIDE SEQUENCE</scope>
    <source>
        <tissue evidence="2">Leaf</tissue>
    </source>
</reference>
<proteinExistence type="predicted"/>
<evidence type="ECO:0000313" key="3">
    <source>
        <dbReference type="Proteomes" id="UP001055439"/>
    </source>
</evidence>
<name>A0A9E7K9S9_9LILI</name>
<dbReference type="OrthoDB" id="1696465at2759"/>
<evidence type="ECO:0000256" key="1">
    <source>
        <dbReference type="SAM" id="MobiDB-lite"/>
    </source>
</evidence>
<sequence>MSAAKRIRRWWAPCLQRVRHASFALRHSRRPLTLSQPVSQYKYAYGVGDRGEIQRLPSGKVSSAAGTTMATVAGPPLLQCVFDRCIAAFDTEVRRRPYHRNCGCALHRAGRSPEGLPCNGRVSFRIRPSGGDLAASMSVAGGLKTESRKTKPPPCVAK</sequence>
<dbReference type="AlphaFoldDB" id="A0A9E7K9S9"/>
<dbReference type="PANTHER" id="PTHR35121:SF2">
    <property type="entry name" value="SWIM-TYPE DOMAIN-CONTAINING PROTEIN"/>
    <property type="match status" value="1"/>
</dbReference>
<feature type="region of interest" description="Disordered" evidence="1">
    <location>
        <begin position="137"/>
        <end position="158"/>
    </location>
</feature>
<keyword evidence="3" id="KW-1185">Reference proteome</keyword>
<protein>
    <submittedName>
        <fullName evidence="2">Uncharacterized protein</fullName>
    </submittedName>
</protein>
<dbReference type="EMBL" id="CP097508">
    <property type="protein sequence ID" value="URE09499.1"/>
    <property type="molecule type" value="Genomic_DNA"/>
</dbReference>
<accession>A0A9E7K9S9</accession>
<gene>
    <name evidence="2" type="ORF">MUK42_04419</name>
</gene>
<organism evidence="2 3">
    <name type="scientific">Musa troglodytarum</name>
    <name type="common">fe'i banana</name>
    <dbReference type="NCBI Taxonomy" id="320322"/>
    <lineage>
        <taxon>Eukaryota</taxon>
        <taxon>Viridiplantae</taxon>
        <taxon>Streptophyta</taxon>
        <taxon>Embryophyta</taxon>
        <taxon>Tracheophyta</taxon>
        <taxon>Spermatophyta</taxon>
        <taxon>Magnoliopsida</taxon>
        <taxon>Liliopsida</taxon>
        <taxon>Zingiberales</taxon>
        <taxon>Musaceae</taxon>
        <taxon>Musa</taxon>
    </lineage>
</organism>
<evidence type="ECO:0000313" key="2">
    <source>
        <dbReference type="EMBL" id="URE09499.1"/>
    </source>
</evidence>
<dbReference type="PANTHER" id="PTHR35121">
    <property type="entry name" value="HOMEODOMAIN PROTEIN 8, PUTATIVE-RELATED"/>
    <property type="match status" value="1"/>
</dbReference>